<gene>
    <name evidence="2" type="ORF">TrVE_jg10873</name>
</gene>
<feature type="compositionally biased region" description="Basic residues" evidence="1">
    <location>
        <begin position="289"/>
        <end position="307"/>
    </location>
</feature>
<keyword evidence="3" id="KW-1185">Reference proteome</keyword>
<protein>
    <submittedName>
        <fullName evidence="2">Uncharacterized protein</fullName>
    </submittedName>
</protein>
<feature type="compositionally biased region" description="Basic and acidic residues" evidence="1">
    <location>
        <begin position="382"/>
        <end position="392"/>
    </location>
</feature>
<dbReference type="AlphaFoldDB" id="A0A9W7BQC8"/>
<feature type="compositionally biased region" description="Polar residues" evidence="1">
    <location>
        <begin position="137"/>
        <end position="161"/>
    </location>
</feature>
<evidence type="ECO:0000313" key="3">
    <source>
        <dbReference type="Proteomes" id="UP001165160"/>
    </source>
</evidence>
<dbReference type="Proteomes" id="UP001165160">
    <property type="component" value="Unassembled WGS sequence"/>
</dbReference>
<feature type="region of interest" description="Disordered" evidence="1">
    <location>
        <begin position="377"/>
        <end position="418"/>
    </location>
</feature>
<reference evidence="3" key="1">
    <citation type="journal article" date="2023" name="Commun. Biol.">
        <title>Genome analysis of Parmales, the sister group of diatoms, reveals the evolutionary specialization of diatoms from phago-mixotrophs to photoautotrophs.</title>
        <authorList>
            <person name="Ban H."/>
            <person name="Sato S."/>
            <person name="Yoshikawa S."/>
            <person name="Yamada K."/>
            <person name="Nakamura Y."/>
            <person name="Ichinomiya M."/>
            <person name="Sato N."/>
            <person name="Blanc-Mathieu R."/>
            <person name="Endo H."/>
            <person name="Kuwata A."/>
            <person name="Ogata H."/>
        </authorList>
    </citation>
    <scope>NUCLEOTIDE SEQUENCE [LARGE SCALE GENOMIC DNA]</scope>
    <source>
        <strain evidence="3">NIES 3699</strain>
    </source>
</reference>
<name>A0A9W7BQC8_9STRA</name>
<feature type="compositionally biased region" description="Basic and acidic residues" evidence="1">
    <location>
        <begin position="449"/>
        <end position="462"/>
    </location>
</feature>
<feature type="region of interest" description="Disordered" evidence="1">
    <location>
        <begin position="281"/>
        <end position="335"/>
    </location>
</feature>
<feature type="compositionally biased region" description="Basic and acidic residues" evidence="1">
    <location>
        <begin position="308"/>
        <end position="335"/>
    </location>
</feature>
<proteinExistence type="predicted"/>
<sequence>MPNIAAQQEGDEAAAAKSKKLSMIRMKKMPKSKLKLDAVGPSPTLHNFESFAPPDMGGSLASLGEADGQAASLLSSYYSESFQRSTRKGFDTSSALPEKSKRIIGRVPTFTKSKQPQYTCSLNSYSSPMLFVTPVWQGTPSRTMSRSGARNRPTGKNTRGRPSTAPGGVSAQSSTSDFGAGNLDAESNVILRTPQAGEENSLAFLSQSSIASFSQKSSAISNLGQKKLFASTVGRNPVPKSTLQYTMISEPPLKKKGPTYANSPILRRLASPYGDFTENLAAASTTTTPKKKTAKKKTARKKTKKKKQVEDGLPPRDIDYEERKQLEQQEEARRKQEVEEILKLERLQSHEVRQREAASLLRQQAVWASIGSLVSKDFLSPTKREEDKKEAETVPVDAAEGLQEKSEETPKPTTKQNVEALAATTVRLEIGDDGRVKIGANDSSEQNEESIKEKVTRMRAELRNSNNNNNNKNNNTAAKL</sequence>
<feature type="region of interest" description="Disordered" evidence="1">
    <location>
        <begin position="137"/>
        <end position="182"/>
    </location>
</feature>
<comment type="caution">
    <text evidence="2">The sequence shown here is derived from an EMBL/GenBank/DDBJ whole genome shotgun (WGS) entry which is preliminary data.</text>
</comment>
<feature type="compositionally biased region" description="Low complexity" evidence="1">
    <location>
        <begin position="464"/>
        <end position="480"/>
    </location>
</feature>
<feature type="region of interest" description="Disordered" evidence="1">
    <location>
        <begin position="431"/>
        <end position="480"/>
    </location>
</feature>
<accession>A0A9W7BQC8</accession>
<evidence type="ECO:0000313" key="2">
    <source>
        <dbReference type="EMBL" id="GMH92656.1"/>
    </source>
</evidence>
<organism evidence="2 3">
    <name type="scientific">Triparma verrucosa</name>
    <dbReference type="NCBI Taxonomy" id="1606542"/>
    <lineage>
        <taxon>Eukaryota</taxon>
        <taxon>Sar</taxon>
        <taxon>Stramenopiles</taxon>
        <taxon>Ochrophyta</taxon>
        <taxon>Bolidophyceae</taxon>
        <taxon>Parmales</taxon>
        <taxon>Triparmaceae</taxon>
        <taxon>Triparma</taxon>
    </lineage>
</organism>
<dbReference type="EMBL" id="BRXX01000131">
    <property type="protein sequence ID" value="GMH92656.1"/>
    <property type="molecule type" value="Genomic_DNA"/>
</dbReference>
<evidence type="ECO:0000256" key="1">
    <source>
        <dbReference type="SAM" id="MobiDB-lite"/>
    </source>
</evidence>